<feature type="region of interest" description="Disordered" evidence="1">
    <location>
        <begin position="1"/>
        <end position="26"/>
    </location>
</feature>
<dbReference type="Proteomes" id="UP000887565">
    <property type="component" value="Unplaced"/>
</dbReference>
<evidence type="ECO:0000313" key="3">
    <source>
        <dbReference type="WBParaSite" id="nRc.2.0.1.t00838-RA"/>
    </source>
</evidence>
<evidence type="ECO:0000313" key="2">
    <source>
        <dbReference type="Proteomes" id="UP000887565"/>
    </source>
</evidence>
<evidence type="ECO:0000256" key="1">
    <source>
        <dbReference type="SAM" id="MobiDB-lite"/>
    </source>
</evidence>
<sequence>MLERSGSSRICSSRSGSGFGSAEPNFSRSGCTVIKKVDPAHPYFNGSRSWIRDGYPTKRNE</sequence>
<reference evidence="3" key="1">
    <citation type="submission" date="2022-11" db="UniProtKB">
        <authorList>
            <consortium name="WormBaseParasite"/>
        </authorList>
    </citation>
    <scope>IDENTIFICATION</scope>
</reference>
<feature type="compositionally biased region" description="Low complexity" evidence="1">
    <location>
        <begin position="1"/>
        <end position="16"/>
    </location>
</feature>
<name>A0A915HGU6_ROMCU</name>
<dbReference type="WBParaSite" id="nRc.2.0.1.t00838-RA">
    <property type="protein sequence ID" value="nRc.2.0.1.t00838-RA"/>
    <property type="gene ID" value="nRc.2.0.1.g00838"/>
</dbReference>
<dbReference type="AlphaFoldDB" id="A0A915HGU6"/>
<protein>
    <submittedName>
        <fullName evidence="3">Uncharacterized protein</fullName>
    </submittedName>
</protein>
<keyword evidence="2" id="KW-1185">Reference proteome</keyword>
<accession>A0A915HGU6</accession>
<organism evidence="2 3">
    <name type="scientific">Romanomermis culicivorax</name>
    <name type="common">Nematode worm</name>
    <dbReference type="NCBI Taxonomy" id="13658"/>
    <lineage>
        <taxon>Eukaryota</taxon>
        <taxon>Metazoa</taxon>
        <taxon>Ecdysozoa</taxon>
        <taxon>Nematoda</taxon>
        <taxon>Enoplea</taxon>
        <taxon>Dorylaimia</taxon>
        <taxon>Mermithida</taxon>
        <taxon>Mermithoidea</taxon>
        <taxon>Mermithidae</taxon>
        <taxon>Romanomermis</taxon>
    </lineage>
</organism>
<proteinExistence type="predicted"/>